<dbReference type="AlphaFoldDB" id="A0AA39U9P2"/>
<dbReference type="EMBL" id="JAUEPR010000027">
    <property type="protein sequence ID" value="KAK0474419.1"/>
    <property type="molecule type" value="Genomic_DNA"/>
</dbReference>
<comment type="caution">
    <text evidence="1">The sequence shown here is derived from an EMBL/GenBank/DDBJ whole genome shotgun (WGS) entry which is preliminary data.</text>
</comment>
<name>A0AA39U9P2_9AGAR</name>
<proteinExistence type="predicted"/>
<evidence type="ECO:0000313" key="2">
    <source>
        <dbReference type="Proteomes" id="UP001175227"/>
    </source>
</evidence>
<dbReference type="Proteomes" id="UP001175227">
    <property type="component" value="Unassembled WGS sequence"/>
</dbReference>
<reference evidence="1" key="1">
    <citation type="submission" date="2023-06" db="EMBL/GenBank/DDBJ databases">
        <authorList>
            <consortium name="Lawrence Berkeley National Laboratory"/>
            <person name="Ahrendt S."/>
            <person name="Sahu N."/>
            <person name="Indic B."/>
            <person name="Wong-Bajracharya J."/>
            <person name="Merenyi Z."/>
            <person name="Ke H.-M."/>
            <person name="Monk M."/>
            <person name="Kocsube S."/>
            <person name="Drula E."/>
            <person name="Lipzen A."/>
            <person name="Balint B."/>
            <person name="Henrissat B."/>
            <person name="Andreopoulos B."/>
            <person name="Martin F.M."/>
            <person name="Harder C.B."/>
            <person name="Rigling D."/>
            <person name="Ford K.L."/>
            <person name="Foster G.D."/>
            <person name="Pangilinan J."/>
            <person name="Papanicolaou A."/>
            <person name="Barry K."/>
            <person name="LaButti K."/>
            <person name="Viragh M."/>
            <person name="Koriabine M."/>
            <person name="Yan M."/>
            <person name="Riley R."/>
            <person name="Champramary S."/>
            <person name="Plett K.L."/>
            <person name="Tsai I.J."/>
            <person name="Slot J."/>
            <person name="Sipos G."/>
            <person name="Plett J."/>
            <person name="Nagy L.G."/>
            <person name="Grigoriev I.V."/>
        </authorList>
    </citation>
    <scope>NUCLEOTIDE SEQUENCE</scope>
    <source>
        <strain evidence="1">ICMP 16352</strain>
    </source>
</reference>
<evidence type="ECO:0000313" key="1">
    <source>
        <dbReference type="EMBL" id="KAK0474419.1"/>
    </source>
</evidence>
<sequence length="216" mass="24128">MSNSELIPSHRAPMSDICDNLVSAWALTVGYFELDARIAASPEELLHVLNKAHIYLDAHMGILHDFKLVDSHYRLSLHTLICVLVGHIPFEQCPLAWHRWFLTEVEMDHNNYKLNKSFSLPGEKGYEVNGDHSTLEPPKDPVFPPISTRKVEVVRSPSVSPPPAPLASKCKRVQGSAVQLLADDSEVKKSTRFMKSSAPISSVKLSKPAITSSFFW</sequence>
<gene>
    <name evidence="1" type="ORF">IW261DRAFT_1422999</name>
</gene>
<protein>
    <submittedName>
        <fullName evidence="1">Uncharacterized protein</fullName>
    </submittedName>
</protein>
<keyword evidence="2" id="KW-1185">Reference proteome</keyword>
<organism evidence="1 2">
    <name type="scientific">Armillaria novae-zelandiae</name>
    <dbReference type="NCBI Taxonomy" id="153914"/>
    <lineage>
        <taxon>Eukaryota</taxon>
        <taxon>Fungi</taxon>
        <taxon>Dikarya</taxon>
        <taxon>Basidiomycota</taxon>
        <taxon>Agaricomycotina</taxon>
        <taxon>Agaricomycetes</taxon>
        <taxon>Agaricomycetidae</taxon>
        <taxon>Agaricales</taxon>
        <taxon>Marasmiineae</taxon>
        <taxon>Physalacriaceae</taxon>
        <taxon>Armillaria</taxon>
    </lineage>
</organism>
<accession>A0AA39U9P2</accession>